<keyword evidence="2" id="KW-1185">Reference proteome</keyword>
<reference evidence="1" key="2">
    <citation type="submission" date="2025-09" db="UniProtKB">
        <authorList>
            <consortium name="EnsemblPlants"/>
        </authorList>
    </citation>
    <scope>IDENTIFICATION</scope>
</reference>
<reference evidence="1" key="1">
    <citation type="submission" date="2021-05" db="EMBL/GenBank/DDBJ databases">
        <authorList>
            <person name="Scholz U."/>
            <person name="Mascher M."/>
            <person name="Fiebig A."/>
        </authorList>
    </citation>
    <scope>NUCLEOTIDE SEQUENCE [LARGE SCALE GENOMIC DNA]</scope>
</reference>
<proteinExistence type="predicted"/>
<accession>A0ACD5XCH7</accession>
<dbReference type="Proteomes" id="UP001732700">
    <property type="component" value="Chromosome 4D"/>
</dbReference>
<protein>
    <submittedName>
        <fullName evidence="1">Uncharacterized protein</fullName>
    </submittedName>
</protein>
<organism evidence="1 2">
    <name type="scientific">Avena sativa</name>
    <name type="common">Oat</name>
    <dbReference type="NCBI Taxonomy" id="4498"/>
    <lineage>
        <taxon>Eukaryota</taxon>
        <taxon>Viridiplantae</taxon>
        <taxon>Streptophyta</taxon>
        <taxon>Embryophyta</taxon>
        <taxon>Tracheophyta</taxon>
        <taxon>Spermatophyta</taxon>
        <taxon>Magnoliopsida</taxon>
        <taxon>Liliopsida</taxon>
        <taxon>Poales</taxon>
        <taxon>Poaceae</taxon>
        <taxon>BOP clade</taxon>
        <taxon>Pooideae</taxon>
        <taxon>Poodae</taxon>
        <taxon>Poeae</taxon>
        <taxon>Poeae Chloroplast Group 1 (Aveneae type)</taxon>
        <taxon>Aveninae</taxon>
        <taxon>Avena</taxon>
    </lineage>
</organism>
<evidence type="ECO:0000313" key="1">
    <source>
        <dbReference type="EnsemblPlants" id="AVESA.00010b.r2.4DG0752550.1.CDS.1"/>
    </source>
</evidence>
<evidence type="ECO:0000313" key="2">
    <source>
        <dbReference type="Proteomes" id="UP001732700"/>
    </source>
</evidence>
<sequence>MAGVVGVWFAKFGRETAPAADAEVVGRQHIQGDGMLEVVESVKKGGVQIQERRRRNSGVLSNSEATVCLLMDRFAPA</sequence>
<name>A0ACD5XCH7_AVESA</name>
<dbReference type="EnsemblPlants" id="AVESA.00010b.r2.4DG0752550.1">
    <property type="protein sequence ID" value="AVESA.00010b.r2.4DG0752550.1.CDS.1"/>
    <property type="gene ID" value="AVESA.00010b.r2.4DG0752550"/>
</dbReference>